<dbReference type="PANTHER" id="PTHR32305:SF15">
    <property type="entry name" value="PROTEIN RHSA-RELATED"/>
    <property type="match status" value="1"/>
</dbReference>
<dbReference type="Proteomes" id="UP000712080">
    <property type="component" value="Unassembled WGS sequence"/>
</dbReference>
<dbReference type="PANTHER" id="PTHR32305">
    <property type="match status" value="1"/>
</dbReference>
<dbReference type="EMBL" id="JAAMPU010000106">
    <property type="protein sequence ID" value="NMH28497.1"/>
    <property type="molecule type" value="Genomic_DNA"/>
</dbReference>
<evidence type="ECO:0000313" key="2">
    <source>
        <dbReference type="EMBL" id="NMH28497.1"/>
    </source>
</evidence>
<dbReference type="RefSeq" id="WP_169527609.1">
    <property type="nucleotide sequence ID" value="NZ_JAAMPU010000106.1"/>
</dbReference>
<proteinExistence type="predicted"/>
<evidence type="ECO:0000259" key="1">
    <source>
        <dbReference type="Pfam" id="PF20041"/>
    </source>
</evidence>
<dbReference type="AlphaFoldDB" id="A0A972JJV8"/>
<comment type="caution">
    <text evidence="2">The sequence shown here is derived from an EMBL/GenBank/DDBJ whole genome shotgun (WGS) entry which is preliminary data.</text>
</comment>
<dbReference type="NCBIfam" id="TIGR03696">
    <property type="entry name" value="Rhs_assc_core"/>
    <property type="match status" value="1"/>
</dbReference>
<dbReference type="InterPro" id="IPR045619">
    <property type="entry name" value="DUF6443"/>
</dbReference>
<dbReference type="Gene3D" id="2.180.10.10">
    <property type="entry name" value="RHS repeat-associated core"/>
    <property type="match status" value="1"/>
</dbReference>
<dbReference type="Pfam" id="PF20041">
    <property type="entry name" value="DUF6443"/>
    <property type="match status" value="1"/>
</dbReference>
<dbReference type="InterPro" id="IPR022385">
    <property type="entry name" value="Rhs_assc_core"/>
</dbReference>
<feature type="domain" description="DUF6443" evidence="1">
    <location>
        <begin position="28"/>
        <end position="164"/>
    </location>
</feature>
<dbReference type="InterPro" id="IPR050708">
    <property type="entry name" value="T6SS_VgrG/RHS"/>
</dbReference>
<reference evidence="2" key="1">
    <citation type="submission" date="2020-02" db="EMBL/GenBank/DDBJ databases">
        <title>Flavobacterium sp. genome.</title>
        <authorList>
            <person name="Jung H.S."/>
            <person name="Baek J.H."/>
            <person name="Jeon C.O."/>
        </authorList>
    </citation>
    <scope>NUCLEOTIDE SEQUENCE</scope>
    <source>
        <strain evidence="2">SE-s28</strain>
    </source>
</reference>
<evidence type="ECO:0000313" key="3">
    <source>
        <dbReference type="Proteomes" id="UP000712080"/>
    </source>
</evidence>
<sequence length="1232" mass="139883">MKKIYLIIFSFVSWGMLGQCINENYIITTTCTAPTTDVSLLTASQKQVSIVYYDGLGRPKQKIDQQASGHDKNLFTHIPYDGFGRQIQNYLPAEINDQTLNCVPTANIQTSLDQFFSTFRGVTANPYTEKLLEPSPLGRILKEAAPGNSWAMGSGHEVKYEYQTNILNEVRQFTIAVNWNATSKYYSALPPSSTIYYNPGRLFKTIVKDENWVSGTNNTTEEFKEKDGKIVLKRTYNGVDQLSTYYVYDQYGNLNYVLPPNVDLSAPITQTVLDRYCYQYRYDSRNRIVEKKVPGKQWEFIVYDKLDRVVATGPSFSPFTNGTGQGWLFTKYDTFNRPCITGWTTGTLTSSGRVALQNDRDTQNLQMMPLNESRTSTTAVTTFNGVSFKYSNSAWPVLSASIPILTVNYYDSYDFPGAPADASIPSFVMSDQTQPVKYRNTDKPKGMPTGKYVRVPELSTSTGRGETTYMLYDEKAFPVRTYKTNYLTGYFQVDSKVDFVGKTIKSETTYRRISSSDIFSIAEEFTYTNQGRPLIHTHKFNTGSPQLLSKNTYDAFGDLEIKKVGGTDVSGATCLQKMDYTYNIRGWLKGINDVNSITPPPTSIVQAENPWDLFNFKLNYDTLEDQATYVGKELYNGNISESYWRTGNDNQRRKYAYTYDYLNRLKLANYIKGATGSTDNTQMYNEAIWYDKVGNISNLTRNGDYDDASAVNPLQIDQLTYSYTDTDNPNRLTRILDGATTAGFKDVSGVQPFEYDYDLNGNMTKDIHKGIYSNPITYNHVNQPNAIIFNNGNKIEYLYNALGQKVKKTVTENSVVTTIDYLDGFQTNNGALELLPTSEGYISVSQGLGNPNTFPPTLPSIRWSYVYNYLDHLGNIRISFGLSSGKVKILSENNYYPFGMKHKNYNVTQMQYEDSGGEIDLTTCTECKYKYKYNGKEWQDELGLNIYEYGSRNYDPVIGRWLSPDIYAEKAVSWTPYRYAFNNPMTFVDPDGNYETDGHYWTVYLAALMTGHTNARELAYYAEIPDNRMSDRGDILNSTNTWAYLDWQVDVHALTGGTREDEVRKSEIGYFRTNNARQQGYSLHRYGDSHAHSDDDGDMYWTGPGHLFRGHSPDKIANRPELYLEYANGLVNMLGGFQKDMFTFEYVAKSGGTTEQNSAVFETEVRLLEGQKTFSVGGNQVDAIKNYMNARNGHTKTTTNMKVFSSTGDRYKPNGKGGWTKTTETRTYVIFQ</sequence>
<name>A0A972JJV8_9FLAO</name>
<organism evidence="2 3">
    <name type="scientific">Flavobacterium silvaticum</name>
    <dbReference type="NCBI Taxonomy" id="1852020"/>
    <lineage>
        <taxon>Bacteria</taxon>
        <taxon>Pseudomonadati</taxon>
        <taxon>Bacteroidota</taxon>
        <taxon>Flavobacteriia</taxon>
        <taxon>Flavobacteriales</taxon>
        <taxon>Flavobacteriaceae</taxon>
        <taxon>Flavobacterium</taxon>
    </lineage>
</organism>
<accession>A0A972JJV8</accession>
<protein>
    <submittedName>
        <fullName evidence="2">RHS repeat-associated core domain-containing protein</fullName>
    </submittedName>
</protein>
<gene>
    <name evidence="2" type="ORF">G6047_10680</name>
</gene>
<keyword evidence="3" id="KW-1185">Reference proteome</keyword>